<sequence>MASPPNAKANELVSRFRELIMRNTELGRRTPPIVCLFDGQDNGGAANELITALQGNQGIGRSVAISSTHVDVSLVSSPSSATTGQDPSGTTDPDSSTSTGQGPVLPLLHRVYGNFASRKNKGRLRFPRYALASWLTHQRLLSEDAENWRAELRRHLAAKAGKNKQEVTETLDLLAVTTPIPLVGWLLSFLIRSWPRACARLWLSGSLPGWRQRTRWFMRQGYMSPRPAGDFMEFALKLTIRDIPINGQRQIKLLLVHAFLEDLRAAYRRTWRPSTWRRTANPVVLISGVAQGNAGMELLSLINDVRNETGEEDPLLVIAQCDGSDDMWTDAPKDYNDWWKGLNPRPRTMRTDAWRLGYTVSMSEDDLSAKEVVERANLTPPDFPLPARPGVLFSATVAVLFLVGSGLWWAGAPYVRAGCVPLLNHDGVSVALVDDVCVGYSDSADRLFGVDTNDPEAAARLTWVEQAIFRQNACAERAVANDPTRKRLTIVYLAGFLGDEENSRDWRTAQAEEMEGLLLKQIRQNGKAQPDGRCAPASARSYLRIVIANGGPAMRYADQVVEGRISALVRDDPHVIGVVGLDRSIASTEKAIATLGNLGVPVLTTTLSGTNLDQDSPLYFQMVPSNTVQGRLVADYVKSTASSPHPIRHVHVFHPPIVKSASGVPDDLYVASLVQSLEEWLGAARVPYTDHPWVGGEANSDGGLPSACSDRPGDMIFYAGRHERFADFLTAIFSQCNTAGQTVPIITDDAITRFLSDAPNNPGDIPADVNIGFVSKGSDVVLTGRYCPAPTEAPPPENKMSTVLATFCAQLADLYSEHGQGTRSSAGIKLPRWAGERIGLAYDAAGMLLEAASAPYPDRYARLGVAYEPNRAAVAQQLRDKRYSGVIGTYRFGASRVQNETGIAILGV</sequence>
<accession>A0ABV8FE32</accession>
<name>A0ABV8FE32_9ACTN</name>
<organism evidence="2 3">
    <name type="scientific">Streptosporangium jomthongense</name>
    <dbReference type="NCBI Taxonomy" id="1193683"/>
    <lineage>
        <taxon>Bacteria</taxon>
        <taxon>Bacillati</taxon>
        <taxon>Actinomycetota</taxon>
        <taxon>Actinomycetes</taxon>
        <taxon>Streptosporangiales</taxon>
        <taxon>Streptosporangiaceae</taxon>
        <taxon>Streptosporangium</taxon>
    </lineage>
</organism>
<reference evidence="3" key="1">
    <citation type="journal article" date="2019" name="Int. J. Syst. Evol. Microbiol.">
        <title>The Global Catalogue of Microorganisms (GCM) 10K type strain sequencing project: providing services to taxonomists for standard genome sequencing and annotation.</title>
        <authorList>
            <consortium name="The Broad Institute Genomics Platform"/>
            <consortium name="The Broad Institute Genome Sequencing Center for Infectious Disease"/>
            <person name="Wu L."/>
            <person name="Ma J."/>
        </authorList>
    </citation>
    <scope>NUCLEOTIDE SEQUENCE [LARGE SCALE GENOMIC DNA]</scope>
    <source>
        <strain evidence="3">TBRC 7912</strain>
    </source>
</reference>
<gene>
    <name evidence="2" type="ORF">ACFOYY_37305</name>
</gene>
<comment type="caution">
    <text evidence="2">The sequence shown here is derived from an EMBL/GenBank/DDBJ whole genome shotgun (WGS) entry which is preliminary data.</text>
</comment>
<evidence type="ECO:0000313" key="2">
    <source>
        <dbReference type="EMBL" id="MFC3985834.1"/>
    </source>
</evidence>
<dbReference type="Gene3D" id="3.40.50.2300">
    <property type="match status" value="2"/>
</dbReference>
<feature type="region of interest" description="Disordered" evidence="1">
    <location>
        <begin position="75"/>
        <end position="105"/>
    </location>
</feature>
<feature type="compositionally biased region" description="Polar residues" evidence="1">
    <location>
        <begin position="75"/>
        <end position="84"/>
    </location>
</feature>
<evidence type="ECO:0008006" key="4">
    <source>
        <dbReference type="Google" id="ProtNLM"/>
    </source>
</evidence>
<evidence type="ECO:0000256" key="1">
    <source>
        <dbReference type="SAM" id="MobiDB-lite"/>
    </source>
</evidence>
<dbReference type="SUPFAM" id="SSF53822">
    <property type="entry name" value="Periplasmic binding protein-like I"/>
    <property type="match status" value="1"/>
</dbReference>
<protein>
    <recommendedName>
        <fullName evidence="4">ABC-type branched-chain amino acid transport system, substrate-binding protein</fullName>
    </recommendedName>
</protein>
<evidence type="ECO:0000313" key="3">
    <source>
        <dbReference type="Proteomes" id="UP001595698"/>
    </source>
</evidence>
<proteinExistence type="predicted"/>
<dbReference type="Proteomes" id="UP001595698">
    <property type="component" value="Unassembled WGS sequence"/>
</dbReference>
<feature type="compositionally biased region" description="Low complexity" evidence="1">
    <location>
        <begin position="85"/>
        <end position="102"/>
    </location>
</feature>
<dbReference type="EMBL" id="JBHSBC010000049">
    <property type="protein sequence ID" value="MFC3985834.1"/>
    <property type="molecule type" value="Genomic_DNA"/>
</dbReference>
<dbReference type="InterPro" id="IPR028082">
    <property type="entry name" value="Peripla_BP_I"/>
</dbReference>
<dbReference type="RefSeq" id="WP_386195977.1">
    <property type="nucleotide sequence ID" value="NZ_JBHSBC010000049.1"/>
</dbReference>
<keyword evidence="3" id="KW-1185">Reference proteome</keyword>